<dbReference type="Proteomes" id="UP001482620">
    <property type="component" value="Unassembled WGS sequence"/>
</dbReference>
<accession>A0ABV0U5W0</accession>
<evidence type="ECO:0000313" key="2">
    <source>
        <dbReference type="Proteomes" id="UP001482620"/>
    </source>
</evidence>
<keyword evidence="2" id="KW-1185">Reference proteome</keyword>
<gene>
    <name evidence="1" type="ORF">ILYODFUR_005412</name>
</gene>
<sequence length="117" mass="13142">MVLSCLCHGTDASTYYAFTLFSDNSLNHISYALEEEPNVHFSPKGNLNVESSDHIAHVRCFSILLSRVCSQRPWQYFCSEGDMQLSPCVIQFQVTRMQQWIVLSGSGFSKVLPSLCG</sequence>
<organism evidence="1 2">
    <name type="scientific">Ilyodon furcidens</name>
    <name type="common">goldbreast splitfin</name>
    <dbReference type="NCBI Taxonomy" id="33524"/>
    <lineage>
        <taxon>Eukaryota</taxon>
        <taxon>Metazoa</taxon>
        <taxon>Chordata</taxon>
        <taxon>Craniata</taxon>
        <taxon>Vertebrata</taxon>
        <taxon>Euteleostomi</taxon>
        <taxon>Actinopterygii</taxon>
        <taxon>Neopterygii</taxon>
        <taxon>Teleostei</taxon>
        <taxon>Neoteleostei</taxon>
        <taxon>Acanthomorphata</taxon>
        <taxon>Ovalentaria</taxon>
        <taxon>Atherinomorphae</taxon>
        <taxon>Cyprinodontiformes</taxon>
        <taxon>Goodeidae</taxon>
        <taxon>Ilyodon</taxon>
    </lineage>
</organism>
<comment type="caution">
    <text evidence="1">The sequence shown here is derived from an EMBL/GenBank/DDBJ whole genome shotgun (WGS) entry which is preliminary data.</text>
</comment>
<reference evidence="1 2" key="1">
    <citation type="submission" date="2021-06" db="EMBL/GenBank/DDBJ databases">
        <authorList>
            <person name="Palmer J.M."/>
        </authorList>
    </citation>
    <scope>NUCLEOTIDE SEQUENCE [LARGE SCALE GENOMIC DNA]</scope>
    <source>
        <strain evidence="2">if_2019</strain>
        <tissue evidence="1">Muscle</tissue>
    </source>
</reference>
<proteinExistence type="predicted"/>
<name>A0ABV0U5W0_9TELE</name>
<evidence type="ECO:0000313" key="1">
    <source>
        <dbReference type="EMBL" id="MEQ2239533.1"/>
    </source>
</evidence>
<protein>
    <submittedName>
        <fullName evidence="1">Uncharacterized protein</fullName>
    </submittedName>
</protein>
<dbReference type="EMBL" id="JAHRIQ010058240">
    <property type="protein sequence ID" value="MEQ2239533.1"/>
    <property type="molecule type" value="Genomic_DNA"/>
</dbReference>